<accession>A2Q2A3</accession>
<proteinExistence type="predicted"/>
<name>A2Q2A3_MEDTR</name>
<keyword evidence="1" id="KW-0548">Nucleotidyltransferase</keyword>
<organism evidence="1">
    <name type="scientific">Medicago truncatula</name>
    <name type="common">Barrel medic</name>
    <name type="synonym">Medicago tribuloides</name>
    <dbReference type="NCBI Taxonomy" id="3880"/>
    <lineage>
        <taxon>Eukaryota</taxon>
        <taxon>Viridiplantae</taxon>
        <taxon>Streptophyta</taxon>
        <taxon>Embryophyta</taxon>
        <taxon>Tracheophyta</taxon>
        <taxon>Spermatophyta</taxon>
        <taxon>Magnoliopsida</taxon>
        <taxon>eudicotyledons</taxon>
        <taxon>Gunneridae</taxon>
        <taxon>Pentapetalae</taxon>
        <taxon>rosids</taxon>
        <taxon>fabids</taxon>
        <taxon>Fabales</taxon>
        <taxon>Fabaceae</taxon>
        <taxon>Papilionoideae</taxon>
        <taxon>50 kb inversion clade</taxon>
        <taxon>NPAAA clade</taxon>
        <taxon>Hologalegina</taxon>
        <taxon>IRL clade</taxon>
        <taxon>Trifolieae</taxon>
        <taxon>Medicago</taxon>
    </lineage>
</organism>
<sequence length="65" mass="7404">MNSIISTSQSPFLKGRHLVDGVMVVTEVVDLAKRAKREYLIFKVNSEKAYNLVDFGVKDEMSWLV</sequence>
<keyword evidence="1" id="KW-0808">Transferase</keyword>
<keyword evidence="1" id="KW-0695">RNA-directed DNA polymerase</keyword>
<protein>
    <submittedName>
        <fullName evidence="1">Reverse transcriptase-beet retrotransposon, putative</fullName>
    </submittedName>
</protein>
<gene>
    <name evidence="1" type="ORF">MtrDRAFT_AC149601g20v2</name>
</gene>
<reference evidence="1" key="1">
    <citation type="submission" date="2005-03" db="EMBL/GenBank/DDBJ databases">
        <authorList>
            <person name="Town C.D."/>
        </authorList>
    </citation>
    <scope>NUCLEOTIDE SEQUENCE</scope>
</reference>
<reference evidence="1" key="2">
    <citation type="submission" date="2007-03" db="EMBL/GenBank/DDBJ databases">
        <authorList>
            <consortium name="The International Medicago Genome Annotation Group"/>
        </authorList>
    </citation>
    <scope>NUCLEOTIDE SEQUENCE</scope>
</reference>
<evidence type="ECO:0000313" key="1">
    <source>
        <dbReference type="EMBL" id="ABN06040.1"/>
    </source>
</evidence>
<dbReference type="EMBL" id="AC149601">
    <property type="protein sequence ID" value="ABN06040.1"/>
    <property type="molecule type" value="Genomic_DNA"/>
</dbReference>
<dbReference type="GO" id="GO:0003964">
    <property type="term" value="F:RNA-directed DNA polymerase activity"/>
    <property type="evidence" value="ECO:0007669"/>
    <property type="project" value="UniProtKB-KW"/>
</dbReference>
<dbReference type="AlphaFoldDB" id="A2Q2A3"/>